<reference evidence="1" key="1">
    <citation type="journal article" date="2023" name="bioRxiv">
        <title>Improved chromosome-level genome assembly for marigold (Tagetes erecta).</title>
        <authorList>
            <person name="Jiang F."/>
            <person name="Yuan L."/>
            <person name="Wang S."/>
            <person name="Wang H."/>
            <person name="Xu D."/>
            <person name="Wang A."/>
            <person name="Fan W."/>
        </authorList>
    </citation>
    <scope>NUCLEOTIDE SEQUENCE</scope>
    <source>
        <strain evidence="1">WSJ</strain>
        <tissue evidence="1">Leaf</tissue>
    </source>
</reference>
<name>A0AAD8P5A5_TARER</name>
<evidence type="ECO:0000313" key="2">
    <source>
        <dbReference type="Proteomes" id="UP001229421"/>
    </source>
</evidence>
<evidence type="ECO:0000313" key="1">
    <source>
        <dbReference type="EMBL" id="KAK1434073.1"/>
    </source>
</evidence>
<dbReference type="EMBL" id="JAUHHV010000002">
    <property type="protein sequence ID" value="KAK1434073.1"/>
    <property type="molecule type" value="Genomic_DNA"/>
</dbReference>
<proteinExistence type="predicted"/>
<accession>A0AAD8P5A5</accession>
<gene>
    <name evidence="1" type="ORF">QVD17_10991</name>
</gene>
<protein>
    <submittedName>
        <fullName evidence="1">Uncharacterized protein</fullName>
    </submittedName>
</protein>
<sequence length="81" mass="9468">MRKMNMTCLLEEECFSRKPRGRPSPLPSHPLHPQGRLRGATLVYDNIISTLPRPLHHHSLTEARSRKCQYYCHHKTSNDSF</sequence>
<organism evidence="1 2">
    <name type="scientific">Tagetes erecta</name>
    <name type="common">African marigold</name>
    <dbReference type="NCBI Taxonomy" id="13708"/>
    <lineage>
        <taxon>Eukaryota</taxon>
        <taxon>Viridiplantae</taxon>
        <taxon>Streptophyta</taxon>
        <taxon>Embryophyta</taxon>
        <taxon>Tracheophyta</taxon>
        <taxon>Spermatophyta</taxon>
        <taxon>Magnoliopsida</taxon>
        <taxon>eudicotyledons</taxon>
        <taxon>Gunneridae</taxon>
        <taxon>Pentapetalae</taxon>
        <taxon>asterids</taxon>
        <taxon>campanulids</taxon>
        <taxon>Asterales</taxon>
        <taxon>Asteraceae</taxon>
        <taxon>Asteroideae</taxon>
        <taxon>Heliantheae alliance</taxon>
        <taxon>Tageteae</taxon>
        <taxon>Tagetes</taxon>
    </lineage>
</organism>
<comment type="caution">
    <text evidence="1">The sequence shown here is derived from an EMBL/GenBank/DDBJ whole genome shotgun (WGS) entry which is preliminary data.</text>
</comment>
<dbReference type="Proteomes" id="UP001229421">
    <property type="component" value="Unassembled WGS sequence"/>
</dbReference>
<dbReference type="AlphaFoldDB" id="A0AAD8P5A5"/>
<keyword evidence="2" id="KW-1185">Reference proteome</keyword>